<dbReference type="AlphaFoldDB" id="A0A517LHK0"/>
<feature type="transmembrane region" description="Helical" evidence="1">
    <location>
        <begin position="733"/>
        <end position="756"/>
    </location>
</feature>
<organism evidence="2 3">
    <name type="scientific">Venturia effusa</name>
    <dbReference type="NCBI Taxonomy" id="50376"/>
    <lineage>
        <taxon>Eukaryota</taxon>
        <taxon>Fungi</taxon>
        <taxon>Dikarya</taxon>
        <taxon>Ascomycota</taxon>
        <taxon>Pezizomycotina</taxon>
        <taxon>Dothideomycetes</taxon>
        <taxon>Pleosporomycetidae</taxon>
        <taxon>Venturiales</taxon>
        <taxon>Venturiaceae</taxon>
        <taxon>Venturia</taxon>
    </lineage>
</organism>
<name>A0A517LHK0_9PEZI</name>
<feature type="transmembrane region" description="Helical" evidence="1">
    <location>
        <begin position="777"/>
        <end position="794"/>
    </location>
</feature>
<dbReference type="Proteomes" id="UP000316270">
    <property type="component" value="Chromosome 12"/>
</dbReference>
<dbReference type="InterPro" id="IPR021840">
    <property type="entry name" value="DUF3433"/>
</dbReference>
<keyword evidence="1" id="KW-0472">Membrane</keyword>
<evidence type="ECO:0000313" key="2">
    <source>
        <dbReference type="EMBL" id="QDS75113.1"/>
    </source>
</evidence>
<evidence type="ECO:0000256" key="1">
    <source>
        <dbReference type="SAM" id="Phobius"/>
    </source>
</evidence>
<feature type="transmembrane region" description="Helical" evidence="1">
    <location>
        <begin position="133"/>
        <end position="152"/>
    </location>
</feature>
<keyword evidence="1" id="KW-0812">Transmembrane</keyword>
<feature type="transmembrane region" description="Helical" evidence="1">
    <location>
        <begin position="172"/>
        <end position="191"/>
    </location>
</feature>
<protein>
    <submittedName>
        <fullName evidence="2">Uncharacterized protein</fullName>
    </submittedName>
</protein>
<feature type="transmembrane region" description="Helical" evidence="1">
    <location>
        <begin position="211"/>
        <end position="229"/>
    </location>
</feature>
<keyword evidence="3" id="KW-1185">Reference proteome</keyword>
<dbReference type="OrthoDB" id="3912677at2759"/>
<keyword evidence="1" id="KW-1133">Transmembrane helix</keyword>
<dbReference type="STRING" id="50376.A0A517LHK0"/>
<accession>A0A517LHK0</accession>
<reference evidence="2 3" key="1">
    <citation type="submission" date="2019-07" db="EMBL/GenBank/DDBJ databases">
        <title>Finished genome of Venturia effusa.</title>
        <authorList>
            <person name="Young C.A."/>
            <person name="Cox M.P."/>
            <person name="Ganley A.R.D."/>
            <person name="David W.J."/>
        </authorList>
    </citation>
    <scope>NUCLEOTIDE SEQUENCE [LARGE SCALE GENOMIC DNA]</scope>
    <source>
        <strain evidence="3">albino</strain>
    </source>
</reference>
<proteinExistence type="predicted"/>
<dbReference type="EMBL" id="CP042196">
    <property type="protein sequence ID" value="QDS75113.1"/>
    <property type="molecule type" value="Genomic_DNA"/>
</dbReference>
<dbReference type="PANTHER" id="PTHR37544">
    <property type="entry name" value="SPRAY-RELATED"/>
    <property type="match status" value="1"/>
</dbReference>
<evidence type="ECO:0000313" key="3">
    <source>
        <dbReference type="Proteomes" id="UP000316270"/>
    </source>
</evidence>
<feature type="transmembrane region" description="Helical" evidence="1">
    <location>
        <begin position="696"/>
        <end position="713"/>
    </location>
</feature>
<gene>
    <name evidence="2" type="ORF">FKW77_007352</name>
</gene>
<dbReference type="PANTHER" id="PTHR37544:SF1">
    <property type="entry name" value="PHOSPHORIBOSYLAMINOIMIDAZOLE-SUCCINOCARBOXAMIDE SYNTHASE"/>
    <property type="match status" value="1"/>
</dbReference>
<feature type="transmembrane region" description="Helical" evidence="1">
    <location>
        <begin position="800"/>
        <end position="823"/>
    </location>
</feature>
<sequence length="1257" mass="136256">MSEDASIQLERGPIRRMEHLLPSPSLPQERMLRPSHEALLEVTTSNDGLLQPSTEADRIDIDVTGRVRSGTSSSKKMTIAYGPLEGDDTPDAGRNILKKSTHAVTPVEFYREDDERAINHKDRLWTPWTLRRWTLVALICFFSLSIVALEILSYVSKHQNGLSEQSQSRRFLWSYGPCAVFLLVAAVWHQIRYRTQQLMPWRTMAGGPTAASHSLLLDYVSSWGIISLFKSLRNGHLGVTLVILGSFLTKIVIAASTGLFSIQTRAVDRRYAPLQIMEQFGGTLDIDKISTSDAWVGLRNGSGLAWPTFGPTVRSNGTQNVTDTIDVFSADLTCEAAATMNVTSVECVQSNSSLCDLRWIFNAVTSSRSSCTFNDNMTWVTGWPSGMTGSRRFGLLSNASCDGNAADSGRLVITTGYLTSDSEEPDTQRFLNGTALICKPEASLTNKQVTLGKSGNILAVRDSVNKADTSLNTNAMSFADAVWRAANKSAPLRSAAFDDSDSFVDLISSFRPELNLDAHKDLEEGIRAIYRPIAAQIARTQLLVPADTAALDSSSSQTSADRLFVNAVSVRIMEVALGLLILITAALYFVRPAPSTPRDTSTMAGLATVMAQSPRYVATLQGLAAASYATIKEVVSASRYHSCVTDIDLVLQGEEQTFRISVDANDSESALEPSRAARAVAKPENWWVPIYDLTRVAVLVAIFIVLMVVELLHQRSKRDHGLGDADNSSPMRYAWTFVPAVVMLLLMSCIGIIDFATRLMQPYQALSRSPVPAQRSIFINYLSQFTVVAIWTAVTNAQFAVLFSAFAMLVAPFLTIVSTGLFVPTMLSHQAAMKIDMTSSINLNHTDAKAASQLSLLANSVIYGNSSWPAWTSDTLVLPSLSTSRQNTSEDSSISVLRMPVVYPRLECTRVPTSSILTSASTDTNKASMHNFSIPVAKGCGSSCSAADRNACNSNQDYVTLSSPVSQDGQLFGRVFLTQPSPASDGRDDDDCPRIGILYGNGWSGQGSFDELVGMICSPGIYQAEANATWSLPDWTVQDVAVDNSAERIIGKGDTATIDLNTILAKPESDNDFDSFFTALTQGRDSISAADLTAESNISTVQEKIQTLYARILAQSLSLTARSHSPSTRPPLKATLTTTSPRLIQDTTTTRILESLLALTFLSLVLASLCNDGRKLLPNNPCSIAVMSSLIADSEFVKKVVVEGGSEWVGDEELRRKGVFEGFVFSLGGWERVGGDGDEGGVRRVFGIDVGEAGAGG</sequence>
<dbReference type="Pfam" id="PF11915">
    <property type="entry name" value="DUF3433"/>
    <property type="match status" value="2"/>
</dbReference>
<feature type="transmembrane region" description="Helical" evidence="1">
    <location>
        <begin position="241"/>
        <end position="262"/>
    </location>
</feature>
<feature type="transmembrane region" description="Helical" evidence="1">
    <location>
        <begin position="563"/>
        <end position="590"/>
    </location>
</feature>